<protein>
    <submittedName>
        <fullName evidence="2">Uncharacterized protein</fullName>
    </submittedName>
</protein>
<keyword evidence="3" id="KW-1185">Reference proteome</keyword>
<dbReference type="Proteomes" id="UP000007305">
    <property type="component" value="Chromosome 4"/>
</dbReference>
<name>A0A804NTN6_MAIZE</name>
<evidence type="ECO:0000313" key="3">
    <source>
        <dbReference type="Proteomes" id="UP000007305"/>
    </source>
</evidence>
<dbReference type="InParanoid" id="A0A804NTN6"/>
<proteinExistence type="predicted"/>
<dbReference type="AlphaFoldDB" id="A0A804NTN6"/>
<reference evidence="2" key="3">
    <citation type="submission" date="2021-05" db="UniProtKB">
        <authorList>
            <consortium name="EnsemblPlants"/>
        </authorList>
    </citation>
    <scope>IDENTIFICATION</scope>
    <source>
        <strain evidence="2">cv. B73</strain>
    </source>
</reference>
<reference evidence="2" key="2">
    <citation type="submission" date="2019-07" db="EMBL/GenBank/DDBJ databases">
        <authorList>
            <person name="Seetharam A."/>
            <person name="Woodhouse M."/>
            <person name="Cannon E."/>
        </authorList>
    </citation>
    <scope>NUCLEOTIDE SEQUENCE [LARGE SCALE GENOMIC DNA]</scope>
    <source>
        <strain evidence="2">cv. B73</strain>
    </source>
</reference>
<dbReference type="EnsemblPlants" id="Zm00001eb185420_T001">
    <property type="protein sequence ID" value="Zm00001eb185420_P001"/>
    <property type="gene ID" value="Zm00001eb185420"/>
</dbReference>
<sequence>MPIKRLRDHLPSWSTERRRLSDGGGGFAGATPKCAPERSLPIQLVKRREGVMVVTPRGNLPTAAKQGHPATARCGSPTPARNRKLPRVQYVPSESPYSLPDHYESSQSPVHPRPTVRTKNGRWRCFGFAHGPRLLLLRTTASTHGDMIFPGSPVLIPAAALAGFFSAELVFYGAAPGSLQISVVLCFFSVAGVLYPIHGQSFLSDAQPKPPSRSLFPGRTPSPLSFLSVPCSARPDFHGARPASGALLSLYFSCREPSAQPQLPAECSLRASCSLLAQLSVRRRPLLTRPQLVRPLCVAELRFSGRRILSASCSTGLASSSPSSAVLQVSPSPVIFPPPFPVEFSAVVLSNGRFFLARRCLSPQPPSPDFSQPSSSSTAPPLGVFKYQSCFASSPWPASSTPSMARASCPTPSRSRPAEVSFLAARPARSPSSQFRALLGRISMARVQLLAPCSLSISPAVSPVPSPNSLPSALCARLARYSPSSLFAGVLCLLVPSSSDHCASRSFVSLVVVSSRPPARRA</sequence>
<evidence type="ECO:0000313" key="2">
    <source>
        <dbReference type="EnsemblPlants" id="Zm00001eb185420_P001"/>
    </source>
</evidence>
<evidence type="ECO:0000256" key="1">
    <source>
        <dbReference type="SAM" id="MobiDB-lite"/>
    </source>
</evidence>
<organism evidence="2 3">
    <name type="scientific">Zea mays</name>
    <name type="common">Maize</name>
    <dbReference type="NCBI Taxonomy" id="4577"/>
    <lineage>
        <taxon>Eukaryota</taxon>
        <taxon>Viridiplantae</taxon>
        <taxon>Streptophyta</taxon>
        <taxon>Embryophyta</taxon>
        <taxon>Tracheophyta</taxon>
        <taxon>Spermatophyta</taxon>
        <taxon>Magnoliopsida</taxon>
        <taxon>Liliopsida</taxon>
        <taxon>Poales</taxon>
        <taxon>Poaceae</taxon>
        <taxon>PACMAD clade</taxon>
        <taxon>Panicoideae</taxon>
        <taxon>Andropogonodae</taxon>
        <taxon>Andropogoneae</taxon>
        <taxon>Tripsacinae</taxon>
        <taxon>Zea</taxon>
    </lineage>
</organism>
<dbReference type="Gramene" id="Zm00001eb185420_T001">
    <property type="protein sequence ID" value="Zm00001eb185420_P001"/>
    <property type="gene ID" value="Zm00001eb185420"/>
</dbReference>
<reference evidence="3" key="1">
    <citation type="journal article" date="2009" name="Science">
        <title>The B73 maize genome: complexity, diversity, and dynamics.</title>
        <authorList>
            <person name="Schnable P.S."/>
            <person name="Ware D."/>
            <person name="Fulton R.S."/>
            <person name="Stein J.C."/>
            <person name="Wei F."/>
            <person name="Pasternak S."/>
            <person name="Liang C."/>
            <person name="Zhang J."/>
            <person name="Fulton L."/>
            <person name="Graves T.A."/>
            <person name="Minx P."/>
            <person name="Reily A.D."/>
            <person name="Courtney L."/>
            <person name="Kruchowski S.S."/>
            <person name="Tomlinson C."/>
            <person name="Strong C."/>
            <person name="Delehaunty K."/>
            <person name="Fronick C."/>
            <person name="Courtney B."/>
            <person name="Rock S.M."/>
            <person name="Belter E."/>
            <person name="Du F."/>
            <person name="Kim K."/>
            <person name="Abbott R.M."/>
            <person name="Cotton M."/>
            <person name="Levy A."/>
            <person name="Marchetto P."/>
            <person name="Ochoa K."/>
            <person name="Jackson S.M."/>
            <person name="Gillam B."/>
            <person name="Chen W."/>
            <person name="Yan L."/>
            <person name="Higginbotham J."/>
            <person name="Cardenas M."/>
            <person name="Waligorski J."/>
            <person name="Applebaum E."/>
            <person name="Phelps L."/>
            <person name="Falcone J."/>
            <person name="Kanchi K."/>
            <person name="Thane T."/>
            <person name="Scimone A."/>
            <person name="Thane N."/>
            <person name="Henke J."/>
            <person name="Wang T."/>
            <person name="Ruppert J."/>
            <person name="Shah N."/>
            <person name="Rotter K."/>
            <person name="Hodges J."/>
            <person name="Ingenthron E."/>
            <person name="Cordes M."/>
            <person name="Kohlberg S."/>
            <person name="Sgro J."/>
            <person name="Delgado B."/>
            <person name="Mead K."/>
            <person name="Chinwalla A."/>
            <person name="Leonard S."/>
            <person name="Crouse K."/>
            <person name="Collura K."/>
            <person name="Kudrna D."/>
            <person name="Currie J."/>
            <person name="He R."/>
            <person name="Angelova A."/>
            <person name="Rajasekar S."/>
            <person name="Mueller T."/>
            <person name="Lomeli R."/>
            <person name="Scara G."/>
            <person name="Ko A."/>
            <person name="Delaney K."/>
            <person name="Wissotski M."/>
            <person name="Lopez G."/>
            <person name="Campos D."/>
            <person name="Braidotti M."/>
            <person name="Ashley E."/>
            <person name="Golser W."/>
            <person name="Kim H."/>
            <person name="Lee S."/>
            <person name="Lin J."/>
            <person name="Dujmic Z."/>
            <person name="Kim W."/>
            <person name="Talag J."/>
            <person name="Zuccolo A."/>
            <person name="Fan C."/>
            <person name="Sebastian A."/>
            <person name="Kramer M."/>
            <person name="Spiegel L."/>
            <person name="Nascimento L."/>
            <person name="Zutavern T."/>
            <person name="Miller B."/>
            <person name="Ambroise C."/>
            <person name="Muller S."/>
            <person name="Spooner W."/>
            <person name="Narechania A."/>
            <person name="Ren L."/>
            <person name="Wei S."/>
            <person name="Kumari S."/>
            <person name="Faga B."/>
            <person name="Levy M.J."/>
            <person name="McMahan L."/>
            <person name="Van Buren P."/>
            <person name="Vaughn M.W."/>
            <person name="Ying K."/>
            <person name="Yeh C.-T."/>
            <person name="Emrich S.J."/>
            <person name="Jia Y."/>
            <person name="Kalyanaraman A."/>
            <person name="Hsia A.-P."/>
            <person name="Barbazuk W.B."/>
            <person name="Baucom R.S."/>
            <person name="Brutnell T.P."/>
            <person name="Carpita N.C."/>
            <person name="Chaparro C."/>
            <person name="Chia J.-M."/>
            <person name="Deragon J.-M."/>
            <person name="Estill J.C."/>
            <person name="Fu Y."/>
            <person name="Jeddeloh J.A."/>
            <person name="Han Y."/>
            <person name="Lee H."/>
            <person name="Li P."/>
            <person name="Lisch D.R."/>
            <person name="Liu S."/>
            <person name="Liu Z."/>
            <person name="Nagel D.H."/>
            <person name="McCann M.C."/>
            <person name="SanMiguel P."/>
            <person name="Myers A.M."/>
            <person name="Nettleton D."/>
            <person name="Nguyen J."/>
            <person name="Penning B.W."/>
            <person name="Ponnala L."/>
            <person name="Schneider K.L."/>
            <person name="Schwartz D.C."/>
            <person name="Sharma A."/>
            <person name="Soderlund C."/>
            <person name="Springer N.M."/>
            <person name="Sun Q."/>
            <person name="Wang H."/>
            <person name="Waterman M."/>
            <person name="Westerman R."/>
            <person name="Wolfgruber T.K."/>
            <person name="Yang L."/>
            <person name="Yu Y."/>
            <person name="Zhang L."/>
            <person name="Zhou S."/>
            <person name="Zhu Q."/>
            <person name="Bennetzen J.L."/>
            <person name="Dawe R.K."/>
            <person name="Jiang J."/>
            <person name="Jiang N."/>
            <person name="Presting G.G."/>
            <person name="Wessler S.R."/>
            <person name="Aluru S."/>
            <person name="Martienssen R.A."/>
            <person name="Clifton S.W."/>
            <person name="McCombie W.R."/>
            <person name="Wing R.A."/>
            <person name="Wilson R.K."/>
        </authorList>
    </citation>
    <scope>NUCLEOTIDE SEQUENCE [LARGE SCALE GENOMIC DNA]</scope>
    <source>
        <strain evidence="3">cv. B73</strain>
    </source>
</reference>
<feature type="region of interest" description="Disordered" evidence="1">
    <location>
        <begin position="1"/>
        <end position="34"/>
    </location>
</feature>
<accession>A0A804NTN6</accession>
<feature type="region of interest" description="Disordered" evidence="1">
    <location>
        <begin position="59"/>
        <end position="116"/>
    </location>
</feature>